<dbReference type="SUPFAM" id="SSF56801">
    <property type="entry name" value="Acetyl-CoA synthetase-like"/>
    <property type="match status" value="1"/>
</dbReference>
<comment type="caution">
    <text evidence="4">The sequence shown here is derived from an EMBL/GenBank/DDBJ whole genome shotgun (WGS) entry which is preliminary data.</text>
</comment>
<dbReference type="GO" id="GO:0005524">
    <property type="term" value="F:ATP binding"/>
    <property type="evidence" value="ECO:0007669"/>
    <property type="project" value="UniProtKB-KW"/>
</dbReference>
<gene>
    <name evidence="4" type="ORF">DNJ96_05115</name>
</gene>
<dbReference type="PANTHER" id="PTHR43272:SF33">
    <property type="entry name" value="AMP-BINDING DOMAIN-CONTAINING PROTEIN-RELATED"/>
    <property type="match status" value="1"/>
</dbReference>
<dbReference type="InterPro" id="IPR000873">
    <property type="entry name" value="AMP-dep_synth/lig_dom"/>
</dbReference>
<dbReference type="EMBL" id="QJUP01000004">
    <property type="protein sequence ID" value="TBU98621.1"/>
    <property type="molecule type" value="Genomic_DNA"/>
</dbReference>
<feature type="domain" description="AMP-dependent synthetase/ligase" evidence="3">
    <location>
        <begin position="17"/>
        <end position="345"/>
    </location>
</feature>
<evidence type="ECO:0000259" key="3">
    <source>
        <dbReference type="Pfam" id="PF00501"/>
    </source>
</evidence>
<keyword evidence="5" id="KW-1185">Reference proteome</keyword>
<dbReference type="Proteomes" id="UP000292639">
    <property type="component" value="Unassembled WGS sequence"/>
</dbReference>
<evidence type="ECO:0000313" key="4">
    <source>
        <dbReference type="EMBL" id="TBU98621.1"/>
    </source>
</evidence>
<dbReference type="InterPro" id="IPR042099">
    <property type="entry name" value="ANL_N_sf"/>
</dbReference>
<dbReference type="AlphaFoldDB" id="A0A4Q9RC51"/>
<dbReference type="PANTHER" id="PTHR43272">
    <property type="entry name" value="LONG-CHAIN-FATTY-ACID--COA LIGASE"/>
    <property type="match status" value="1"/>
</dbReference>
<dbReference type="RefSeq" id="WP_131183687.1">
    <property type="nucleotide sequence ID" value="NZ_QJUO01000006.1"/>
</dbReference>
<reference evidence="4 5" key="1">
    <citation type="submission" date="2018-06" db="EMBL/GenBank/DDBJ databases">
        <title>Three novel Pseudomonas species isolated from symptomatic oak.</title>
        <authorList>
            <person name="Bueno-Gonzalez V."/>
            <person name="Brady C."/>
        </authorList>
    </citation>
    <scope>NUCLEOTIDE SEQUENCE [LARGE SCALE GENOMIC DNA]</scope>
    <source>
        <strain evidence="4 5">P17C</strain>
    </source>
</reference>
<organism evidence="4 5">
    <name type="scientific">Stutzerimonas kirkiae</name>
    <dbReference type="NCBI Taxonomy" id="2211392"/>
    <lineage>
        <taxon>Bacteria</taxon>
        <taxon>Pseudomonadati</taxon>
        <taxon>Pseudomonadota</taxon>
        <taxon>Gammaproteobacteria</taxon>
        <taxon>Pseudomonadales</taxon>
        <taxon>Pseudomonadaceae</taxon>
        <taxon>Stutzerimonas</taxon>
    </lineage>
</organism>
<sequence>MSETPARTLPAVLLANSRSRPDDIALRHKYLGIWQERTWQQLADEVQKLAAALQQQGFCRDDALLVISEPRPQALLIALAATWLGSEAVLLEPGLPKAQVQALAKELGSRFVFAEALEQVRLLVDLAPPPQLLIYADSRGLGAVAAGFVQAYDTLLDRPQVFPEALASERDVAFTFYRPGADGRFERQRIRHDELLREARQLIASERLGPHEEALAARAFATGGQVRYLLAPWLLAGFRLNFAENGLTRDNDRRELGPTLVAGTRGTYERLYRLLQQRLPEPGSRRRHWLELALRGGPGHLARWLGHWLVRRPLRDVIGFSRVRAPLLLGEPLPDEIAAFFAALGVVVRTWPDAASWQATEEVAIEPVDGWVEERSGRRP</sequence>
<accession>A0A4Q9RC51</accession>
<dbReference type="Pfam" id="PF00501">
    <property type="entry name" value="AMP-binding"/>
    <property type="match status" value="1"/>
</dbReference>
<evidence type="ECO:0000256" key="1">
    <source>
        <dbReference type="ARBA" id="ARBA00022741"/>
    </source>
</evidence>
<evidence type="ECO:0000313" key="5">
    <source>
        <dbReference type="Proteomes" id="UP000292639"/>
    </source>
</evidence>
<proteinExistence type="predicted"/>
<keyword evidence="4" id="KW-0436">Ligase</keyword>
<keyword evidence="2" id="KW-0067">ATP-binding</keyword>
<evidence type="ECO:0000256" key="2">
    <source>
        <dbReference type="ARBA" id="ARBA00022840"/>
    </source>
</evidence>
<name>A0A4Q9RC51_9GAMM</name>
<keyword evidence="1" id="KW-0547">Nucleotide-binding</keyword>
<protein>
    <submittedName>
        <fullName evidence="4">Long-chain fatty acid--CoA ligase</fullName>
    </submittedName>
</protein>
<dbReference type="GO" id="GO:0004467">
    <property type="term" value="F:long-chain fatty acid-CoA ligase activity"/>
    <property type="evidence" value="ECO:0007669"/>
    <property type="project" value="TreeGrafter"/>
</dbReference>
<dbReference type="Gene3D" id="3.40.50.12780">
    <property type="entry name" value="N-terminal domain of ligase-like"/>
    <property type="match status" value="1"/>
</dbReference>
<dbReference type="GO" id="GO:0016020">
    <property type="term" value="C:membrane"/>
    <property type="evidence" value="ECO:0007669"/>
    <property type="project" value="TreeGrafter"/>
</dbReference>